<dbReference type="EMBL" id="KC248425">
    <property type="protein sequence ID" value="AGG39828.1"/>
    <property type="molecule type" value="Genomic_DNA"/>
</dbReference>
<proteinExistence type="predicted"/>
<protein>
    <recommendedName>
        <fullName evidence="2">Capsid protein</fullName>
    </recommendedName>
</protein>
<evidence type="ECO:0008006" key="2">
    <source>
        <dbReference type="Google" id="ProtNLM"/>
    </source>
</evidence>
<name>M1T033_9VIRU</name>
<organism evidence="1">
    <name type="scientific">Diporeia sp. associated circular virus</name>
    <dbReference type="NCBI Taxonomy" id="1299317"/>
    <lineage>
        <taxon>Viruses</taxon>
    </lineage>
</organism>
<accession>M1T033</accession>
<sequence>MFRSEKKMKRKGSLAGRLYSAKRFKSSYKRRTRRPVVRKTTSRRRIYKRRRSVTGPSRSITVKFRSTPQDIWLNNPSVPATDYICGAAAVKCGNDNTIDNYQLLTNYATGSGFQAGNTRNVVIYNQTEKDKYDLLFERCILLGMWFKYTPALTEGSIIANATSESGSGVNGRICFMATNDFTKDAERYPATGPGLQKLMSHKQSTTVDLYKKYFKRFKPLDKVNYTVTPSVGGEVTFKTPIRYDGNSFILDNIKMMMMMEVPKICGLEQSTFSPGDGTNFPAEGNSVCIGSVEMGCTVKWYRPII</sequence>
<reference evidence="1" key="1">
    <citation type="submission" date="2012-11" db="EMBL/GenBank/DDBJ databases">
        <title>Investigation of viruses associated with Diporeia sp. from the Laurentian Great Lakes and Owasco Lake, NY as a potential stressor of declining populations.</title>
        <authorList>
            <person name="Hewson I."/>
            <person name="Rudstam L.G."/>
        </authorList>
    </citation>
    <scope>NUCLEOTIDE SEQUENCE</scope>
    <source>
        <strain evidence="1">LM28925</strain>
    </source>
</reference>
<evidence type="ECO:0000313" key="1">
    <source>
        <dbReference type="EMBL" id="AGG39828.1"/>
    </source>
</evidence>